<evidence type="ECO:0000256" key="1">
    <source>
        <dbReference type="SAM" id="Phobius"/>
    </source>
</evidence>
<keyword evidence="1" id="KW-0812">Transmembrane</keyword>
<keyword evidence="3" id="KW-1185">Reference proteome</keyword>
<dbReference type="RefSeq" id="WP_204119876.1">
    <property type="nucleotide sequence ID" value="NZ_BOLV01000035.1"/>
</dbReference>
<reference evidence="3" key="1">
    <citation type="journal article" date="2019" name="Int. J. Syst. Evol. Microbiol.">
        <title>The Global Catalogue of Microorganisms (GCM) 10K type strain sequencing project: providing services to taxonomists for standard genome sequencing and annotation.</title>
        <authorList>
            <consortium name="The Broad Institute Genomics Platform"/>
            <consortium name="The Broad Institute Genome Sequencing Center for Infectious Disease"/>
            <person name="Wu L."/>
            <person name="Ma J."/>
        </authorList>
    </citation>
    <scope>NUCLEOTIDE SEQUENCE [LARGE SCALE GENOMIC DNA]</scope>
    <source>
        <strain evidence="3">CCM 9110</strain>
    </source>
</reference>
<organism evidence="2 3">
    <name type="scientific">Lacticaseibacillus suilingensis</name>
    <dbReference type="NCBI Taxonomy" id="2799577"/>
    <lineage>
        <taxon>Bacteria</taxon>
        <taxon>Bacillati</taxon>
        <taxon>Bacillota</taxon>
        <taxon>Bacilli</taxon>
        <taxon>Lactobacillales</taxon>
        <taxon>Lactobacillaceae</taxon>
        <taxon>Lacticaseibacillus</taxon>
    </lineage>
</organism>
<dbReference type="Proteomes" id="UP001597199">
    <property type="component" value="Unassembled WGS sequence"/>
</dbReference>
<evidence type="ECO:0000313" key="2">
    <source>
        <dbReference type="EMBL" id="MFD1399849.1"/>
    </source>
</evidence>
<proteinExistence type="predicted"/>
<protein>
    <recommendedName>
        <fullName evidence="4">DUF2207 domain-containing protein</fullName>
    </recommendedName>
</protein>
<gene>
    <name evidence="2" type="ORF">ACFQ41_11065</name>
</gene>
<feature type="transmembrane region" description="Helical" evidence="1">
    <location>
        <begin position="41"/>
        <end position="59"/>
    </location>
</feature>
<comment type="caution">
    <text evidence="2">The sequence shown here is derived from an EMBL/GenBank/DDBJ whole genome shotgun (WGS) entry which is preliminary data.</text>
</comment>
<name>A0ABW4BI17_9LACO</name>
<dbReference type="EMBL" id="JBHTOA010000044">
    <property type="protein sequence ID" value="MFD1399849.1"/>
    <property type="molecule type" value="Genomic_DNA"/>
</dbReference>
<evidence type="ECO:0000313" key="3">
    <source>
        <dbReference type="Proteomes" id="UP001597199"/>
    </source>
</evidence>
<keyword evidence="1" id="KW-1133">Transmembrane helix</keyword>
<feature type="transmembrane region" description="Helical" evidence="1">
    <location>
        <begin position="12"/>
        <end position="35"/>
    </location>
</feature>
<keyword evidence="1" id="KW-0472">Membrane</keyword>
<sequence length="64" mass="6602">MQTKILRLLGWLTANSAALILLAGFGIIAGASFLIGLIPGLFTLGGLLVVLAIILFIPGPDERG</sequence>
<evidence type="ECO:0008006" key="4">
    <source>
        <dbReference type="Google" id="ProtNLM"/>
    </source>
</evidence>
<accession>A0ABW4BI17</accession>